<accession>A0AAU8GWN9</accession>
<dbReference type="AlphaFoldDB" id="A0AAU8GWN9"/>
<evidence type="ECO:0000313" key="1">
    <source>
        <dbReference type="EMBL" id="XCH46892.1"/>
    </source>
</evidence>
<dbReference type="RefSeq" id="WP_353684417.1">
    <property type="nucleotide sequence ID" value="NZ_CP144373.1"/>
</dbReference>
<dbReference type="KEGG" id="taut:V4D30_01105"/>
<name>A0AAU8GWN9_9BACT</name>
<reference evidence="1" key="1">
    <citation type="submission" date="2024-01" db="EMBL/GenBank/DDBJ databases">
        <title>The first autotrophic representatives of the genus Thermodesulfovibrio.</title>
        <authorList>
            <person name="Maltseva A.I."/>
            <person name="Elcheninov A.G."/>
            <person name="Kublanov I.V."/>
            <person name="Lebedinsky A.V."/>
            <person name="Frolov E.N."/>
        </authorList>
    </citation>
    <scope>NUCLEOTIDE SEQUENCE</scope>
    <source>
        <strain evidence="1">3907-1M</strain>
    </source>
</reference>
<organism evidence="1">
    <name type="scientific">Thermodesulfovibrio autotrophicus</name>
    <dbReference type="NCBI Taxonomy" id="3118333"/>
    <lineage>
        <taxon>Bacteria</taxon>
        <taxon>Pseudomonadati</taxon>
        <taxon>Nitrospirota</taxon>
        <taxon>Thermodesulfovibrionia</taxon>
        <taxon>Thermodesulfovibrionales</taxon>
        <taxon>Thermodesulfovibrionaceae</taxon>
        <taxon>Thermodesulfovibrio</taxon>
    </lineage>
</organism>
<protein>
    <recommendedName>
        <fullName evidence="2">DUF1801 domain-containing protein</fullName>
    </recommendedName>
</protein>
<dbReference type="EMBL" id="CP144373">
    <property type="protein sequence ID" value="XCH46892.1"/>
    <property type="molecule type" value="Genomic_DNA"/>
</dbReference>
<proteinExistence type="predicted"/>
<gene>
    <name evidence="1" type="ORF">V4D30_01105</name>
</gene>
<evidence type="ECO:0008006" key="2">
    <source>
        <dbReference type="Google" id="ProtNLM"/>
    </source>
</evidence>
<sequence>MVERIENLRKLLSSLSLPAEKAQEIINNEPLFFYINTRKFGFTCLIGTITNSASRKVFEYFEAFQEFGEVDIQDSGIARIVKIYGVTEDLEKIKEIVMTIKKTLKKERGI</sequence>